<dbReference type="RefSeq" id="WP_135984159.1">
    <property type="nucleotide sequence ID" value="NZ_JAASQM010000002.1"/>
</dbReference>
<name>A0A4S1WJK6_9SPHN</name>
<feature type="chain" id="PRO_5021023661" evidence="1">
    <location>
        <begin position="33"/>
        <end position="2841"/>
    </location>
</feature>
<dbReference type="NCBIfam" id="TIGR01901">
    <property type="entry name" value="adhes_NPXG"/>
    <property type="match status" value="1"/>
</dbReference>
<protein>
    <submittedName>
        <fullName evidence="3">Filamentous hemagglutinin N-terminal domain-containing protein</fullName>
    </submittedName>
</protein>
<sequence>MAQIVRTAAASLRNRLLLGTALAMLTAAPAYAQVSGMTGASAQSNGTAPTFNNGTPGRTAITLNGSRTLIDWNTFDIGSTDTATYYFQDGKDIVLNRVKIGSANIDGTLEGRVGTPASSQYGGNIWVLARDGVIFGANARISTGGLLASTATTIEGGDAAFLGTSGTFAVGMSGAADGSKVQVLNGAQIRGYGGALAFIAPEVTTAAGSQIGKGTLTGTPQSPVPTSSDIASTQVLYGAANKYTVQFAPEAGNDLSLVKFAVPDTASGSVAATPLSLAGTTDAGDIYLAAVSRAGVINAAIDISGTLVATRASTVGGTIILGSGGSTGVVETAADGSDVDLRLTGSITAGTSIGAKVSGHFVSTGSISLAGPFDAGGTRIEAGGAISVTDISSTGGSSLDLVGASVTAGTLTGAHDVYVEARSGAINVTRASAGDDILMKASQGGITLGGAILTGLSNVADVPIASRGDTGGSGHRQLYLNARDKITLGAASPAAITAANVLSMAGSTRNGTIISGGDVEINLGSGGSAPKLNTISAGNGAADIRITSLSQLPLGQLTARDIIIDLGINNLDMESAADVRRDYLVRAGAYFQNSLNPLQANLRDLSVTITGASMSFGSFSLTAGRNLTVIAEATASGNIGFNNLTALTGNVTFTAAKDIYNSGNVTAQGDITIQSLTGGIRVVKDVTATTGNLSLLSADNGSNTTSLVDGMVRVGGNNYTLRGGEISGFGNTLKPIFTGSGPANFNIIDTAGGLTLPASINVTGNLNITVQGANNSFGIGAATLTVGGNLSVSADLLSFGTRPTIGGNYSVTGTNFFGKVLEPIFTNGGNNFSIVDTAGGLDLLTTNLAAPGTLSIEVQGAGANLTVNGLSAGGDLLLKAGGTLNVKQAATVTGNYAITAQDFTGFAFQPVGMAASSDFTIVDTAGGLTLGALNVGGTLNVRAENGDLTIAGPISSANEDIALSTTGGGAIALNGNVTTGSSRSVFLNASGNITQTGMIGTGTLTGSATGSAMLTGANLIATLGDFSANGFSLNDTAGGLLVSGNVSGGTGTARIVTTGDIDLGGAGRLRGREVILSATGALDNAAGAGAIAATDRWLVYLGSHLGNNFNNLDSGATAIWNAALASKDPGTISGTHYVFNYLPTLTFRSLNLSKTYGQTLALGTPVAGTHYSISGLLESVAGAYQGDTLSSVLSGMPSLSSLGAGAQARVVGGGYGIGIGLGSLQSLTGYALQFDGSGILTVNRKTLSAAASVQNKVYDGLLDAQGTFTLNGVEAWDTGNVSATGSFRFQNKNAGVRGVDALYSLAGSASGNYDLTLPSGLVAEIFRKKLTLTFDANNRVYDGTVSATGVARSLNGVVGSEAVGWQNLVFEFDSKDAGNRRARLVGGGLSGNASVISNYELDIAGTGAVDALIVKKGLKVDFRPRDKTYDSLPGATADILAILGLVGSETVGLVDPSFAFASYNAGTHLVRMTGGSLSGAASGNYYIDTAGMAGIAANILKKGVTFDFGVGPRQYNGGFLANALVRNMVGVYAVDASAVGMSDVVFQYDGKDVGNHLVRLTSGSLTGSASGNYFIDFANQGTVLGRIDPRILTVNALVATRQYNGGVDASGTLTLGNLVAGEEALVRIDGAAFRFRDKNASATAKAVDITGGMLTGAGSSNYTVAIPAQTTGFITRKALNVSANVGDKTYDGTAAATGTYTYDGIVGGDVLTVAQGRLEFEDKNVGTDKRVFLRDAVLGGADSANYEVSFTTSAGLADISRRDVHASASVSDKTYNGQRDASGTIGGFTGYAAGDEGINATGVFAFLDKNASGSAKAVQMLSALLGADYAGNYNLIVDNAGALTAFVNRRDVHATASILRKIYDGQLGATGTIGGFTGYAAGDEGINATGAFAFLDKNASGNARPVRMLSALLGAGYAGNYNLIVDNAGALTGFIDRRDLHATASILRKIYDNSLDATGTIAGFTGQVAGETGDAAGIFAFLDKNASDSAKAARLLSYTLTGDFANNYNLVLDNAGALAGFIDRRALTVGAAAARKTYDGRVTAQGSFSLGNYAPGEEGSLRIADAVFSFADKNASANAKRVLISGGTLAGVGSGNYSVVIPLETTGFIDKALLRVSASVVDKEYDRTTAATGTYSYEGRVDNDDVQVIGGRLEFEDRNAGKDKKVYLRAASLGGLDKDNYDIQFAEAAGTASINPKAITAAVTPHGRDYNGGTAAEADVVLNDILAGDAVGYNGTFTFASKNAGRQQVFVELTLTGQDGGNYTVSIPGPVFGEIARKALGASALVDRRAYDGTTRATGSVALTGVEAVDAGKVHVDGATFTFDTRNAGRNKVVTISGGRLAGDEAANYSVTMPDMAQGEITQKALGISASVVTRDYNGKTDAQGSFSLSGVEDVDAGKVSVDGATFAFETKDAGGNKVVRITGGQLAGDAASNYSVEIPAQAWGEIAQKVLGIRAIVGTREYDGTTRADGRFELAGIEAVDAGKVSVEGAAFTFATKNAGKDKVVTITGGHLSGAESSNYSVTIPLTALAEITRKALGVSAKADDKEYDGTTKASGSFDLSNVVEADLGKVFVEGATFTFDTRQAGTQKVVTITGGALAGSEAGNYSVTIPLSALANISRKVLQVSATANNKVYDGTTTTTGSVHVTGIVEGDTVGHAGGVFNFADRNAGTGKSVSVTGLTLTGADAGNYDIQMPQGVFASIARRALSIRANDASKEQRQSDPALTYVLAQGDLVSGDQLTGALARERGEAPGRYGILQGTLTGGANYDISFTPGVLSITAPTGSDQPLPTEPTADLISFVQNRAQVPSLAPANNGLVVVDAGIGCKAEDQACPQPAAQP</sequence>
<comment type="caution">
    <text evidence="3">The sequence shown here is derived from an EMBL/GenBank/DDBJ whole genome shotgun (WGS) entry which is preliminary data.</text>
</comment>
<keyword evidence="1" id="KW-0732">Signal</keyword>
<evidence type="ECO:0000313" key="3">
    <source>
        <dbReference type="EMBL" id="TGX43381.1"/>
    </source>
</evidence>
<evidence type="ECO:0000256" key="1">
    <source>
        <dbReference type="SAM" id="SignalP"/>
    </source>
</evidence>
<dbReference type="InterPro" id="IPR041286">
    <property type="entry name" value="MBG_2"/>
</dbReference>
<dbReference type="InterPro" id="IPR012334">
    <property type="entry name" value="Pectin_lyas_fold"/>
</dbReference>
<dbReference type="SMART" id="SM00912">
    <property type="entry name" value="Haemagg_act"/>
    <property type="match status" value="1"/>
</dbReference>
<gene>
    <name evidence="3" type="ORF">E5A74_09490</name>
</gene>
<dbReference type="OrthoDB" id="1776524at2"/>
<dbReference type="EMBL" id="SRXU01000003">
    <property type="protein sequence ID" value="TGX43381.1"/>
    <property type="molecule type" value="Genomic_DNA"/>
</dbReference>
<feature type="signal peptide" evidence="1">
    <location>
        <begin position="1"/>
        <end position="32"/>
    </location>
</feature>
<dbReference type="Pfam" id="PF18657">
    <property type="entry name" value="YDG"/>
    <property type="match status" value="13"/>
</dbReference>
<evidence type="ECO:0000259" key="2">
    <source>
        <dbReference type="SMART" id="SM00912"/>
    </source>
</evidence>
<dbReference type="Gene3D" id="2.160.20.10">
    <property type="entry name" value="Single-stranded right-handed beta-helix, Pectin lyase-like"/>
    <property type="match status" value="1"/>
</dbReference>
<dbReference type="InterPro" id="IPR008638">
    <property type="entry name" value="FhaB/CdiA-like_TPS"/>
</dbReference>
<reference evidence="3 4" key="1">
    <citation type="submission" date="2019-04" db="EMBL/GenBank/DDBJ databases">
        <title>Sphingomonas psychrotolerans sp. nov., isolated from soil in the Tianshan Mountains, Xinjiang, China.</title>
        <authorList>
            <person name="Luo Y."/>
            <person name="Sheng H."/>
        </authorList>
    </citation>
    <scope>NUCLEOTIDE SEQUENCE [LARGE SCALE GENOMIC DNA]</scope>
    <source>
        <strain evidence="3 4">KIS18-15</strain>
    </source>
</reference>
<accession>A0A4S1WJK6</accession>
<feature type="domain" description="Filamentous haemagglutinin FhaB/tRNA nuclease CdiA-like TPS" evidence="2">
    <location>
        <begin position="34"/>
        <end position="157"/>
    </location>
</feature>
<dbReference type="Pfam" id="PF18676">
    <property type="entry name" value="MBG_2"/>
    <property type="match status" value="1"/>
</dbReference>
<proteinExistence type="predicted"/>
<evidence type="ECO:0000313" key="4">
    <source>
        <dbReference type="Proteomes" id="UP000309848"/>
    </source>
</evidence>
<dbReference type="Proteomes" id="UP000309848">
    <property type="component" value="Unassembled WGS sequence"/>
</dbReference>
<dbReference type="InterPro" id="IPR041248">
    <property type="entry name" value="YDG"/>
</dbReference>
<keyword evidence="4" id="KW-1185">Reference proteome</keyword>
<organism evidence="3 4">
    <name type="scientific">Sphingomonas naasensis</name>
    <dbReference type="NCBI Taxonomy" id="1344951"/>
    <lineage>
        <taxon>Bacteria</taxon>
        <taxon>Pseudomonadati</taxon>
        <taxon>Pseudomonadota</taxon>
        <taxon>Alphaproteobacteria</taxon>
        <taxon>Sphingomonadales</taxon>
        <taxon>Sphingomonadaceae</taxon>
        <taxon>Sphingomonas</taxon>
    </lineage>
</organism>